<accession>A0AAW8TSI1</accession>
<dbReference type="PANTHER" id="PTHR46558">
    <property type="entry name" value="TRACRIPTIONAL REGULATORY PROTEIN-RELATED-RELATED"/>
    <property type="match status" value="1"/>
</dbReference>
<evidence type="ECO:0000313" key="4">
    <source>
        <dbReference type="Proteomes" id="UP001255696"/>
    </source>
</evidence>
<dbReference type="PROSITE" id="PS50943">
    <property type="entry name" value="HTH_CROC1"/>
    <property type="match status" value="1"/>
</dbReference>
<dbReference type="Gene3D" id="1.10.260.40">
    <property type="entry name" value="lambda repressor-like DNA-binding domains"/>
    <property type="match status" value="1"/>
</dbReference>
<dbReference type="RefSeq" id="WP_311897777.1">
    <property type="nucleotide sequence ID" value="NZ_JARQBI010000016.1"/>
</dbReference>
<feature type="domain" description="HTH cro/C1-type" evidence="2">
    <location>
        <begin position="5"/>
        <end position="59"/>
    </location>
</feature>
<proteinExistence type="predicted"/>
<dbReference type="SMART" id="SM00530">
    <property type="entry name" value="HTH_XRE"/>
    <property type="match status" value="1"/>
</dbReference>
<protein>
    <submittedName>
        <fullName evidence="3">Helix-turn-helix transcriptional regulator</fullName>
    </submittedName>
</protein>
<evidence type="ECO:0000259" key="2">
    <source>
        <dbReference type="PROSITE" id="PS50943"/>
    </source>
</evidence>
<dbReference type="InterPro" id="IPR010982">
    <property type="entry name" value="Lambda_DNA-bd_dom_sf"/>
</dbReference>
<organism evidence="3 4">
    <name type="scientific">Enterococcus cecorum</name>
    <dbReference type="NCBI Taxonomy" id="44008"/>
    <lineage>
        <taxon>Bacteria</taxon>
        <taxon>Bacillati</taxon>
        <taxon>Bacillota</taxon>
        <taxon>Bacilli</taxon>
        <taxon>Lactobacillales</taxon>
        <taxon>Enterococcaceae</taxon>
        <taxon>Enterococcus</taxon>
    </lineage>
</organism>
<dbReference type="Pfam" id="PF01381">
    <property type="entry name" value="HTH_3"/>
    <property type="match status" value="1"/>
</dbReference>
<gene>
    <name evidence="3" type="ORF">P7H47_07525</name>
</gene>
<dbReference type="InterPro" id="IPR001387">
    <property type="entry name" value="Cro/C1-type_HTH"/>
</dbReference>
<dbReference type="EMBL" id="JARQBI010000016">
    <property type="protein sequence ID" value="MDT2797089.1"/>
    <property type="molecule type" value="Genomic_DNA"/>
</dbReference>
<name>A0AAW8TSI1_9ENTE</name>
<dbReference type="Proteomes" id="UP001255696">
    <property type="component" value="Unassembled WGS sequence"/>
</dbReference>
<evidence type="ECO:0000256" key="1">
    <source>
        <dbReference type="ARBA" id="ARBA00023125"/>
    </source>
</evidence>
<dbReference type="CDD" id="cd00093">
    <property type="entry name" value="HTH_XRE"/>
    <property type="match status" value="1"/>
</dbReference>
<evidence type="ECO:0000313" key="3">
    <source>
        <dbReference type="EMBL" id="MDT2797089.1"/>
    </source>
</evidence>
<reference evidence="3" key="1">
    <citation type="submission" date="2023-03" db="EMBL/GenBank/DDBJ databases">
        <authorList>
            <person name="Shen W."/>
            <person name="Cai J."/>
        </authorList>
    </citation>
    <scope>NUCLEOTIDE SEQUENCE</scope>
    <source>
        <strain evidence="3">B245-2</strain>
    </source>
</reference>
<dbReference type="AlphaFoldDB" id="A0AAW8TSI1"/>
<dbReference type="GO" id="GO:0003677">
    <property type="term" value="F:DNA binding"/>
    <property type="evidence" value="ECO:0007669"/>
    <property type="project" value="UniProtKB-KW"/>
</dbReference>
<keyword evidence="1" id="KW-0238">DNA-binding</keyword>
<dbReference type="PANTHER" id="PTHR46558:SF11">
    <property type="entry name" value="HTH-TYPE TRANSCRIPTIONAL REGULATOR XRE"/>
    <property type="match status" value="1"/>
</dbReference>
<sequence>MKNKIKELRIKKNLSISDLAKLVEVDEEELFYYENDEVTMNIENVIRIADYFNVTLDYMFGREAKKQEIENIYMLQDKISKEFIGEALETYEEALMELSKYNDAEITISYGRWWPEIEAPSLMDEFDYKANDECDDELGDYFIDTPDEVVNELENELNSVLTFWMLRHDLDQQIFRYIPVSELDII</sequence>
<comment type="caution">
    <text evidence="3">The sequence shown here is derived from an EMBL/GenBank/DDBJ whole genome shotgun (WGS) entry which is preliminary data.</text>
</comment>
<dbReference type="SUPFAM" id="SSF47413">
    <property type="entry name" value="lambda repressor-like DNA-binding domains"/>
    <property type="match status" value="1"/>
</dbReference>